<dbReference type="EMBL" id="MN738968">
    <property type="protein sequence ID" value="QHT33551.1"/>
    <property type="molecule type" value="Genomic_DNA"/>
</dbReference>
<keyword evidence="1" id="KW-0472">Membrane</keyword>
<organism evidence="2">
    <name type="scientific">viral metagenome</name>
    <dbReference type="NCBI Taxonomy" id="1070528"/>
    <lineage>
        <taxon>unclassified sequences</taxon>
        <taxon>metagenomes</taxon>
        <taxon>organismal metagenomes</taxon>
    </lineage>
</organism>
<feature type="transmembrane region" description="Helical" evidence="1">
    <location>
        <begin position="48"/>
        <end position="69"/>
    </location>
</feature>
<sequence>MPRRSFFMYPDNGDEADDFISLLDFNWNTLLGRCLIGSWDQLKKIPYIIWWLFTVIYSLFGYYIMWIALHYVAVHLYPTYCAPLTISGFILSPFMVAAPHCIAMRWLITEGANVIVTMWVAVGAYAIQHMLRRPHNIVV</sequence>
<feature type="transmembrane region" description="Helical" evidence="1">
    <location>
        <begin position="106"/>
        <end position="127"/>
    </location>
</feature>
<accession>A0A6C0EXX2</accession>
<proteinExistence type="predicted"/>
<reference evidence="2" key="1">
    <citation type="journal article" date="2020" name="Nature">
        <title>Giant virus diversity and host interactions through global metagenomics.</title>
        <authorList>
            <person name="Schulz F."/>
            <person name="Roux S."/>
            <person name="Paez-Espino D."/>
            <person name="Jungbluth S."/>
            <person name="Walsh D.A."/>
            <person name="Denef V.J."/>
            <person name="McMahon K.D."/>
            <person name="Konstantinidis K.T."/>
            <person name="Eloe-Fadrosh E.A."/>
            <person name="Kyrpides N.C."/>
            <person name="Woyke T."/>
        </authorList>
    </citation>
    <scope>NUCLEOTIDE SEQUENCE</scope>
    <source>
        <strain evidence="2">GVMAG-M-3300009161-36</strain>
    </source>
</reference>
<dbReference type="AlphaFoldDB" id="A0A6C0EXX2"/>
<protein>
    <submittedName>
        <fullName evidence="2">Uncharacterized protein</fullName>
    </submittedName>
</protein>
<feature type="transmembrane region" description="Helical" evidence="1">
    <location>
        <begin position="81"/>
        <end position="100"/>
    </location>
</feature>
<keyword evidence="1" id="KW-0812">Transmembrane</keyword>
<evidence type="ECO:0000313" key="2">
    <source>
        <dbReference type="EMBL" id="QHT33551.1"/>
    </source>
</evidence>
<name>A0A6C0EXX2_9ZZZZ</name>
<keyword evidence="1" id="KW-1133">Transmembrane helix</keyword>
<evidence type="ECO:0000256" key="1">
    <source>
        <dbReference type="SAM" id="Phobius"/>
    </source>
</evidence>